<evidence type="ECO:0000313" key="3">
    <source>
        <dbReference type="Proteomes" id="UP001234989"/>
    </source>
</evidence>
<dbReference type="InterPro" id="IPR036397">
    <property type="entry name" value="RNaseH_sf"/>
</dbReference>
<evidence type="ECO:0000313" key="2">
    <source>
        <dbReference type="EMBL" id="WMV55182.1"/>
    </source>
</evidence>
<proteinExistence type="predicted"/>
<gene>
    <name evidence="2" type="ORF">MTR67_048567</name>
</gene>
<evidence type="ECO:0000259" key="1">
    <source>
        <dbReference type="Pfam" id="PF24626"/>
    </source>
</evidence>
<reference evidence="2" key="1">
    <citation type="submission" date="2023-08" db="EMBL/GenBank/DDBJ databases">
        <title>A de novo genome assembly of Solanum verrucosum Schlechtendal, a Mexican diploid species geographically isolated from the other diploid A-genome species in potato relatives.</title>
        <authorList>
            <person name="Hosaka K."/>
        </authorList>
    </citation>
    <scope>NUCLEOTIDE SEQUENCE</scope>
    <source>
        <tissue evidence="2">Young leaves</tissue>
    </source>
</reference>
<dbReference type="GO" id="GO:0003676">
    <property type="term" value="F:nucleic acid binding"/>
    <property type="evidence" value="ECO:0007669"/>
    <property type="project" value="InterPro"/>
</dbReference>
<dbReference type="Pfam" id="PF24626">
    <property type="entry name" value="SH3_Tf2-1"/>
    <property type="match status" value="1"/>
</dbReference>
<protein>
    <recommendedName>
        <fullName evidence="1">Tf2-1-like SH3-like domain-containing protein</fullName>
    </recommendedName>
</protein>
<dbReference type="Proteomes" id="UP001234989">
    <property type="component" value="Chromosome 11"/>
</dbReference>
<dbReference type="EMBL" id="CP133622">
    <property type="protein sequence ID" value="WMV55182.1"/>
    <property type="molecule type" value="Genomic_DNA"/>
</dbReference>
<name>A0AAF0UZ40_SOLVR</name>
<feature type="domain" description="Tf2-1-like SH3-like" evidence="1">
    <location>
        <begin position="76"/>
        <end position="140"/>
    </location>
</feature>
<sequence length="221" mass="25839">MLRSCVIDFKGNSDDHFPLIEFAYNNNYHSSISMAPFKALYGRRCRSPIERLKMAQSRQKSFADVTRRDLEFDVDDWVYLKISPMQGVIEFGKKEKFSPRYMGLYEILRCVGKFSYELDLPNDLVLVHQIFHVSLLNKCVGDPTSIASLESFYIKESLSYEEVQVKILDWQVKKLRNKEVASMKVLWRNQIVEFSTWEAEADMMSHYPHLVSSDPMLARSI</sequence>
<organism evidence="2 3">
    <name type="scientific">Solanum verrucosum</name>
    <dbReference type="NCBI Taxonomy" id="315347"/>
    <lineage>
        <taxon>Eukaryota</taxon>
        <taxon>Viridiplantae</taxon>
        <taxon>Streptophyta</taxon>
        <taxon>Embryophyta</taxon>
        <taxon>Tracheophyta</taxon>
        <taxon>Spermatophyta</taxon>
        <taxon>Magnoliopsida</taxon>
        <taxon>eudicotyledons</taxon>
        <taxon>Gunneridae</taxon>
        <taxon>Pentapetalae</taxon>
        <taxon>asterids</taxon>
        <taxon>lamiids</taxon>
        <taxon>Solanales</taxon>
        <taxon>Solanaceae</taxon>
        <taxon>Solanoideae</taxon>
        <taxon>Solaneae</taxon>
        <taxon>Solanum</taxon>
    </lineage>
</organism>
<dbReference type="InterPro" id="IPR056924">
    <property type="entry name" value="SH3_Tf2-1"/>
</dbReference>
<keyword evidence="3" id="KW-1185">Reference proteome</keyword>
<accession>A0AAF0UZ40</accession>
<dbReference type="PANTHER" id="PTHR46148:SF60">
    <property type="entry name" value="CHROMO DOMAIN-CONTAINING PROTEIN"/>
    <property type="match status" value="1"/>
</dbReference>
<dbReference type="PANTHER" id="PTHR46148">
    <property type="entry name" value="CHROMO DOMAIN-CONTAINING PROTEIN"/>
    <property type="match status" value="1"/>
</dbReference>
<dbReference type="Gene3D" id="3.30.420.10">
    <property type="entry name" value="Ribonuclease H-like superfamily/Ribonuclease H"/>
    <property type="match status" value="1"/>
</dbReference>
<dbReference type="AlphaFoldDB" id="A0AAF0UZ40"/>